<protein>
    <submittedName>
        <fullName evidence="1">Uncharacterized protein</fullName>
    </submittedName>
</protein>
<keyword evidence="2" id="KW-1185">Reference proteome</keyword>
<sequence>MNFSPISFFHVHVFIHESCKQVDADRGDGQSFQFFDSTSRMYRFDRRDWMGWVGKAGRTGVSRNSDRVGSIGIFIDGIGEKPIKIHYVPYVTAGARCLATTGS</sequence>
<comment type="caution">
    <text evidence="1">The sequence shown here is derived from an EMBL/GenBank/DDBJ whole genome shotgun (WGS) entry which is preliminary data.</text>
</comment>
<dbReference type="Proteomes" id="UP001054821">
    <property type="component" value="Chromosome 1"/>
</dbReference>
<accession>A0AAD4ZQD2</accession>
<name>A0AAD4ZQD2_PRUDU</name>
<reference evidence="1 2" key="1">
    <citation type="journal article" date="2022" name="G3 (Bethesda)">
        <title>Whole-genome sequence and methylome profiling of the almond [Prunus dulcis (Mill.) D.A. Webb] cultivar 'Nonpareil'.</title>
        <authorList>
            <person name="D'Amico-Willman K.M."/>
            <person name="Ouma W.Z."/>
            <person name="Meulia T."/>
            <person name="Sideli G.M."/>
            <person name="Gradziel T.M."/>
            <person name="Fresnedo-Ramirez J."/>
        </authorList>
    </citation>
    <scope>NUCLEOTIDE SEQUENCE [LARGE SCALE GENOMIC DNA]</scope>
    <source>
        <strain evidence="1">Clone GOH B32 T37-40</strain>
    </source>
</reference>
<evidence type="ECO:0000313" key="2">
    <source>
        <dbReference type="Proteomes" id="UP001054821"/>
    </source>
</evidence>
<proteinExistence type="predicted"/>
<gene>
    <name evidence="1" type="ORF">L3X38_005130</name>
</gene>
<dbReference type="EMBL" id="JAJFAZ020000001">
    <property type="protein sequence ID" value="KAI5352239.1"/>
    <property type="molecule type" value="Genomic_DNA"/>
</dbReference>
<evidence type="ECO:0000313" key="1">
    <source>
        <dbReference type="EMBL" id="KAI5352239.1"/>
    </source>
</evidence>
<dbReference type="AlphaFoldDB" id="A0AAD4ZQD2"/>
<organism evidence="1 2">
    <name type="scientific">Prunus dulcis</name>
    <name type="common">Almond</name>
    <name type="synonym">Amygdalus dulcis</name>
    <dbReference type="NCBI Taxonomy" id="3755"/>
    <lineage>
        <taxon>Eukaryota</taxon>
        <taxon>Viridiplantae</taxon>
        <taxon>Streptophyta</taxon>
        <taxon>Embryophyta</taxon>
        <taxon>Tracheophyta</taxon>
        <taxon>Spermatophyta</taxon>
        <taxon>Magnoliopsida</taxon>
        <taxon>eudicotyledons</taxon>
        <taxon>Gunneridae</taxon>
        <taxon>Pentapetalae</taxon>
        <taxon>rosids</taxon>
        <taxon>fabids</taxon>
        <taxon>Rosales</taxon>
        <taxon>Rosaceae</taxon>
        <taxon>Amygdaloideae</taxon>
        <taxon>Amygdaleae</taxon>
        <taxon>Prunus</taxon>
    </lineage>
</organism>